<dbReference type="EMBL" id="BMDW01000004">
    <property type="protein sequence ID" value="GGA41923.1"/>
    <property type="molecule type" value="Genomic_DNA"/>
</dbReference>
<dbReference type="RefSeq" id="WP_188445789.1">
    <property type="nucleotide sequence ID" value="NZ_BMDW01000004.1"/>
</dbReference>
<accession>A0ABQ1GE18</accession>
<keyword evidence="2" id="KW-1185">Reference proteome</keyword>
<sequence length="159" mass="15858">MIAAFVAVMLAMDGNCPPPLTLPAGLAIPLVTLAPLSSKTAHTGDPIDLVTSDDVVVDGTIAIPKGSAAHGQVAEARSTGGLGVNGKLTLRPLYLTLGDTTVRLTGSTIAKREVPAGTAIGMVTLTPVLSGATATVGAQTVIPAAVLKTVMIAQCPKPN</sequence>
<name>A0ABQ1GE18_9SPHN</name>
<reference evidence="2" key="1">
    <citation type="journal article" date="2019" name="Int. J. Syst. Evol. Microbiol.">
        <title>The Global Catalogue of Microorganisms (GCM) 10K type strain sequencing project: providing services to taxonomists for standard genome sequencing and annotation.</title>
        <authorList>
            <consortium name="The Broad Institute Genomics Platform"/>
            <consortium name="The Broad Institute Genome Sequencing Center for Infectious Disease"/>
            <person name="Wu L."/>
            <person name="Ma J."/>
        </authorList>
    </citation>
    <scope>NUCLEOTIDE SEQUENCE [LARGE SCALE GENOMIC DNA]</scope>
    <source>
        <strain evidence="2">CGMCC 1.10106</strain>
    </source>
</reference>
<gene>
    <name evidence="1" type="ORF">GCM10011395_10290</name>
</gene>
<evidence type="ECO:0000313" key="1">
    <source>
        <dbReference type="EMBL" id="GGA41923.1"/>
    </source>
</evidence>
<evidence type="ECO:0000313" key="2">
    <source>
        <dbReference type="Proteomes" id="UP000618591"/>
    </source>
</evidence>
<protein>
    <submittedName>
        <fullName evidence="1">Uncharacterized protein</fullName>
    </submittedName>
</protein>
<dbReference type="Proteomes" id="UP000618591">
    <property type="component" value="Unassembled WGS sequence"/>
</dbReference>
<proteinExistence type="predicted"/>
<comment type="caution">
    <text evidence="1">The sequence shown here is derived from an EMBL/GenBank/DDBJ whole genome shotgun (WGS) entry which is preliminary data.</text>
</comment>
<organism evidence="1 2">
    <name type="scientific">Sphingomonas psychrolutea</name>
    <dbReference type="NCBI Taxonomy" id="1259676"/>
    <lineage>
        <taxon>Bacteria</taxon>
        <taxon>Pseudomonadati</taxon>
        <taxon>Pseudomonadota</taxon>
        <taxon>Alphaproteobacteria</taxon>
        <taxon>Sphingomonadales</taxon>
        <taxon>Sphingomonadaceae</taxon>
        <taxon>Sphingomonas</taxon>
    </lineage>
</organism>